<evidence type="ECO:0000313" key="3">
    <source>
        <dbReference type="Proteomes" id="UP000299102"/>
    </source>
</evidence>
<reference evidence="2 3" key="1">
    <citation type="journal article" date="2019" name="Commun. Biol.">
        <title>The bagworm genome reveals a unique fibroin gene that provides high tensile strength.</title>
        <authorList>
            <person name="Kono N."/>
            <person name="Nakamura H."/>
            <person name="Ohtoshi R."/>
            <person name="Tomita M."/>
            <person name="Numata K."/>
            <person name="Arakawa K."/>
        </authorList>
    </citation>
    <scope>NUCLEOTIDE SEQUENCE [LARGE SCALE GENOMIC DNA]</scope>
</reference>
<feature type="compositionally biased region" description="Basic and acidic residues" evidence="1">
    <location>
        <begin position="168"/>
        <end position="179"/>
    </location>
</feature>
<dbReference type="AlphaFoldDB" id="A0A4C1ZEE9"/>
<dbReference type="EMBL" id="BGZK01001729">
    <property type="protein sequence ID" value="GBP85319.1"/>
    <property type="molecule type" value="Genomic_DNA"/>
</dbReference>
<protein>
    <submittedName>
        <fullName evidence="2">Uncharacterized protein</fullName>
    </submittedName>
</protein>
<dbReference type="Proteomes" id="UP000299102">
    <property type="component" value="Unassembled WGS sequence"/>
</dbReference>
<sequence>MFDAFHFTQAKTIQRTSIRDVFFRANTTSGTLREAYAILKGIERIGTSPGARVRLADFFIPPYNAPNIKASVASSQLILSKTERVKRCLGEYVKPLVPDGVTASVTTAVGNLEHKSDQRAEFNIKTPQPDTMKPWERTPQQRRRTSPPTNSILRGAVEVTYRQSHSGDVLKPRRGRNAD</sequence>
<feature type="region of interest" description="Disordered" evidence="1">
    <location>
        <begin position="121"/>
        <end position="179"/>
    </location>
</feature>
<keyword evidence="3" id="KW-1185">Reference proteome</keyword>
<organism evidence="2 3">
    <name type="scientific">Eumeta variegata</name>
    <name type="common">Bagworm moth</name>
    <name type="synonym">Eumeta japonica</name>
    <dbReference type="NCBI Taxonomy" id="151549"/>
    <lineage>
        <taxon>Eukaryota</taxon>
        <taxon>Metazoa</taxon>
        <taxon>Ecdysozoa</taxon>
        <taxon>Arthropoda</taxon>
        <taxon>Hexapoda</taxon>
        <taxon>Insecta</taxon>
        <taxon>Pterygota</taxon>
        <taxon>Neoptera</taxon>
        <taxon>Endopterygota</taxon>
        <taxon>Lepidoptera</taxon>
        <taxon>Glossata</taxon>
        <taxon>Ditrysia</taxon>
        <taxon>Tineoidea</taxon>
        <taxon>Psychidae</taxon>
        <taxon>Oiketicinae</taxon>
        <taxon>Eumeta</taxon>
    </lineage>
</organism>
<comment type="caution">
    <text evidence="2">The sequence shown here is derived from an EMBL/GenBank/DDBJ whole genome shotgun (WGS) entry which is preliminary data.</text>
</comment>
<accession>A0A4C1ZEE9</accession>
<name>A0A4C1ZEE9_EUMVA</name>
<gene>
    <name evidence="2" type="ORF">EVAR_99438_1</name>
</gene>
<proteinExistence type="predicted"/>
<evidence type="ECO:0000313" key="2">
    <source>
        <dbReference type="EMBL" id="GBP85319.1"/>
    </source>
</evidence>
<evidence type="ECO:0000256" key="1">
    <source>
        <dbReference type="SAM" id="MobiDB-lite"/>
    </source>
</evidence>